<evidence type="ECO:0000313" key="3">
    <source>
        <dbReference type="Proteomes" id="UP000007939"/>
    </source>
</evidence>
<feature type="coiled-coil region" evidence="1">
    <location>
        <begin position="1"/>
        <end position="28"/>
    </location>
</feature>
<protein>
    <submittedName>
        <fullName evidence="2">Uncharacterized protein</fullName>
    </submittedName>
</protein>
<evidence type="ECO:0000313" key="2">
    <source>
        <dbReference type="EMBL" id="AEC01524.1"/>
    </source>
</evidence>
<dbReference type="HOGENOM" id="CLU_696187_0_0_12"/>
<name>F4GH49_PARC1</name>
<dbReference type="EMBL" id="CP002659">
    <property type="protein sequence ID" value="AEC01524.1"/>
    <property type="molecule type" value="Genomic_DNA"/>
</dbReference>
<reference evidence="2 3" key="2">
    <citation type="journal article" date="2012" name="Stand. Genomic Sci.">
        <title>Complete genome sequence of the termite hindgut bacterium Spirochaeta coccoides type strain (SPN1(T)), reclassification in the genus Sphaerochaeta as Sphaerochaeta coccoides comb. nov. and emendations of the family Spirochaetaceae and the genus Sphaerochaeta.</title>
        <authorList>
            <person name="Abt B."/>
            <person name="Han C."/>
            <person name="Scheuner C."/>
            <person name="Lu M."/>
            <person name="Lapidus A."/>
            <person name="Nolan M."/>
            <person name="Lucas S."/>
            <person name="Hammon N."/>
            <person name="Deshpande S."/>
            <person name="Cheng J.F."/>
            <person name="Tapia R."/>
            <person name="Goodwin L.A."/>
            <person name="Pitluck S."/>
            <person name="Liolios K."/>
            <person name="Pagani I."/>
            <person name="Ivanova N."/>
            <person name="Mavromatis K."/>
            <person name="Mikhailova N."/>
            <person name="Huntemann M."/>
            <person name="Pati A."/>
            <person name="Chen A."/>
            <person name="Palaniappan K."/>
            <person name="Land M."/>
            <person name="Hauser L."/>
            <person name="Brambilla E.M."/>
            <person name="Rohde M."/>
            <person name="Spring S."/>
            <person name="Gronow S."/>
            <person name="Goker M."/>
            <person name="Woyke T."/>
            <person name="Bristow J."/>
            <person name="Eisen J.A."/>
            <person name="Markowitz V."/>
            <person name="Hugenholtz P."/>
            <person name="Kyrpides N.C."/>
            <person name="Klenk H.P."/>
            <person name="Detter J.C."/>
        </authorList>
    </citation>
    <scope>NUCLEOTIDE SEQUENCE [LARGE SCALE GENOMIC DNA]</scope>
    <source>
        <strain evidence="3">ATCC BAA-1237 / DSM 17374 / SPN1</strain>
    </source>
</reference>
<dbReference type="RefSeq" id="WP_013738920.1">
    <property type="nucleotide sequence ID" value="NC_015436.1"/>
</dbReference>
<gene>
    <name evidence="2" type="ordered locus">Spico_0294</name>
</gene>
<sequence>MGRLQSEIAATQKEIEFARKDLDALYGEFGEHIALLHHTFPLPLCMEEFHVYSKSLEEFRVSQSQLDHFSSLVREADDHKKRMGQLKESLKELSARRGEVFSRAGAIAFEAAWAGSLPHHLEPLLPALDARQRSLAAFHAVYDESIKDMQHNPKGLKPVFSRLRATYARMKLSRLGKSSAKLFHETGRKLYDMECIVDLPSVRTVDILKELNQIDGQSAAITEDLEASRKRLDRVQGALTGEDGQPAGGGETARRIQVLTQERDAKQNVVHAQAVTYGKALCHNAASWIPNMPLPAIVMAVYDQILKHERRLFRLEERIVELGVDIDVEELELLISRDAERVVHLKDQIVSYQRQVEDILGNIDEKKKKITYLRTEGLRERKQKALFSLDEETKLS</sequence>
<reference evidence="3" key="1">
    <citation type="submission" date="2011-04" db="EMBL/GenBank/DDBJ databases">
        <title>The complete genome of Spirochaeta coccoides DSM 17374.</title>
        <authorList>
            <person name="Lucas S."/>
            <person name="Copeland A."/>
            <person name="Lapidus A."/>
            <person name="Bruce D."/>
            <person name="Goodwin L."/>
            <person name="Pitluck S."/>
            <person name="Peters L."/>
            <person name="Kyrpides N."/>
            <person name="Mavromatis K."/>
            <person name="Pagani I."/>
            <person name="Ivanova N."/>
            <person name="Ovchinnikova G."/>
            <person name="Lu M."/>
            <person name="Detter J.C."/>
            <person name="Tapia R."/>
            <person name="Han C."/>
            <person name="Land M."/>
            <person name="Hauser L."/>
            <person name="Markowitz V."/>
            <person name="Cheng J.-F."/>
            <person name="Hugenholtz P."/>
            <person name="Woyke T."/>
            <person name="Wu D."/>
            <person name="Spring S."/>
            <person name="Schroeder M."/>
            <person name="Brambilla E."/>
            <person name="Klenk H.-P."/>
            <person name="Eisen J.A."/>
        </authorList>
    </citation>
    <scope>NUCLEOTIDE SEQUENCE [LARGE SCALE GENOMIC DNA]</scope>
    <source>
        <strain evidence="3">ATCC BAA-1237 / DSM 17374 / SPN1</strain>
    </source>
</reference>
<dbReference type="AlphaFoldDB" id="F4GH49"/>
<accession>F4GH49</accession>
<dbReference type="Proteomes" id="UP000007939">
    <property type="component" value="Chromosome"/>
</dbReference>
<evidence type="ECO:0000256" key="1">
    <source>
        <dbReference type="SAM" id="Coils"/>
    </source>
</evidence>
<organism evidence="2 3">
    <name type="scientific">Parasphaerochaeta coccoides (strain ATCC BAA-1237 / DSM 17374 / SPN1)</name>
    <name type="common">Sphaerochaeta coccoides</name>
    <dbReference type="NCBI Taxonomy" id="760011"/>
    <lineage>
        <taxon>Bacteria</taxon>
        <taxon>Pseudomonadati</taxon>
        <taxon>Spirochaetota</taxon>
        <taxon>Spirochaetia</taxon>
        <taxon>Spirochaetales</taxon>
        <taxon>Sphaerochaetaceae</taxon>
        <taxon>Parasphaerochaeta</taxon>
    </lineage>
</organism>
<dbReference type="KEGG" id="scc:Spico_0294"/>
<keyword evidence="3" id="KW-1185">Reference proteome</keyword>
<proteinExistence type="predicted"/>
<keyword evidence="1" id="KW-0175">Coiled coil</keyword>
<dbReference type="STRING" id="760011.Spico_0294"/>